<feature type="compositionally biased region" description="Basic and acidic residues" evidence="1">
    <location>
        <begin position="94"/>
        <end position="106"/>
    </location>
</feature>
<sequence length="115" mass="12533">MFQDGLLGPAREAAASLLRSTMPRMSAPPVSLSVICDHLDIEVYAQPCDAFGALLAEVRGRRVLMVNTSIPLVRARFSIAHELGHALLGHRSALERPSLSDERQDARPTSSRRSS</sequence>
<name>A0AB94IVH1_9BACT</name>
<evidence type="ECO:0000313" key="3">
    <source>
        <dbReference type="EMBL" id="CBL27742.1"/>
    </source>
</evidence>
<organism evidence="3 4">
    <name type="scientific">Fretibacterium fastidiosum</name>
    <dbReference type="NCBI Taxonomy" id="651822"/>
    <lineage>
        <taxon>Bacteria</taxon>
        <taxon>Thermotogati</taxon>
        <taxon>Synergistota</taxon>
        <taxon>Synergistia</taxon>
        <taxon>Synergistales</taxon>
        <taxon>Aminobacteriaceae</taxon>
        <taxon>Fretibacterium</taxon>
    </lineage>
</organism>
<evidence type="ECO:0000256" key="1">
    <source>
        <dbReference type="SAM" id="MobiDB-lite"/>
    </source>
</evidence>
<dbReference type="Gene3D" id="1.10.10.2910">
    <property type="match status" value="1"/>
</dbReference>
<proteinExistence type="predicted"/>
<reference evidence="4" key="1">
    <citation type="submission" date="2010-03" db="EMBL/GenBank/DDBJ databases">
        <title>The genome sequence of Synergistetes sp. SGP1.</title>
        <authorList>
            <consortium name="metaHIT consortium -- http://www.metahit.eu/"/>
            <person name="Pajon A."/>
            <person name="Turner K."/>
            <person name="Parkhill J."/>
            <person name="Wade W."/>
            <person name="Vartoukian S."/>
        </authorList>
    </citation>
    <scope>NUCLEOTIDE SEQUENCE [LARGE SCALE GENOMIC DNA]</scope>
    <source>
        <strain evidence="4">SGP1</strain>
    </source>
</reference>
<dbReference type="Pfam" id="PF06114">
    <property type="entry name" value="Peptidase_M78"/>
    <property type="match status" value="1"/>
</dbReference>
<gene>
    <name evidence="3" type="ORF">SY1_02120</name>
</gene>
<evidence type="ECO:0000259" key="2">
    <source>
        <dbReference type="Pfam" id="PF06114"/>
    </source>
</evidence>
<reference evidence="3 4" key="2">
    <citation type="submission" date="2010-03" db="EMBL/GenBank/DDBJ databases">
        <authorList>
            <person name="Pajon A."/>
        </authorList>
    </citation>
    <scope>NUCLEOTIDE SEQUENCE [LARGE SCALE GENOMIC DNA]</scope>
    <source>
        <strain evidence="3 4">SGP1</strain>
    </source>
</reference>
<accession>A0AB94IVH1</accession>
<dbReference type="AlphaFoldDB" id="A0AB94IVH1"/>
<feature type="domain" description="IrrE N-terminal-like" evidence="2">
    <location>
        <begin position="36"/>
        <end position="94"/>
    </location>
</feature>
<dbReference type="RefSeq" id="WP_015555889.1">
    <property type="nucleotide sequence ID" value="NZ_OZ209244.1"/>
</dbReference>
<keyword evidence="4" id="KW-1185">Reference proteome</keyword>
<protein>
    <recommendedName>
        <fullName evidence="2">IrrE N-terminal-like domain-containing protein</fullName>
    </recommendedName>
</protein>
<feature type="region of interest" description="Disordered" evidence="1">
    <location>
        <begin position="94"/>
        <end position="115"/>
    </location>
</feature>
<dbReference type="KEGG" id="sbr:SY1_02120"/>
<dbReference type="InterPro" id="IPR010359">
    <property type="entry name" value="IrrE_HExxH"/>
</dbReference>
<dbReference type="EMBL" id="FP929056">
    <property type="protein sequence ID" value="CBL27742.1"/>
    <property type="molecule type" value="Genomic_DNA"/>
</dbReference>
<evidence type="ECO:0000313" key="4">
    <source>
        <dbReference type="Proteomes" id="UP000008957"/>
    </source>
</evidence>
<dbReference type="Proteomes" id="UP000008957">
    <property type="component" value="Chromosome"/>
</dbReference>